<evidence type="ECO:0000259" key="6">
    <source>
        <dbReference type="Pfam" id="PF00296"/>
    </source>
</evidence>
<dbReference type="EMBL" id="CAADIH010000031">
    <property type="protein sequence ID" value="VFR48656.1"/>
    <property type="molecule type" value="Genomic_DNA"/>
</dbReference>
<dbReference type="SUPFAM" id="SSF51679">
    <property type="entry name" value="Bacterial luciferase-like"/>
    <property type="match status" value="1"/>
</dbReference>
<name>A0A484QT14_9ZZZZ</name>
<keyword evidence="4 7" id="KW-0503">Monooxygenase</keyword>
<dbReference type="InterPro" id="IPR016215">
    <property type="entry name" value="NTA_MOA"/>
</dbReference>
<proteinExistence type="inferred from homology"/>
<dbReference type="Gene3D" id="3.20.20.30">
    <property type="entry name" value="Luciferase-like domain"/>
    <property type="match status" value="1"/>
</dbReference>
<evidence type="ECO:0000313" key="8">
    <source>
        <dbReference type="EMBL" id="VFR48656.1"/>
    </source>
</evidence>
<gene>
    <name evidence="7" type="ORF">BER1_2994</name>
    <name evidence="8" type="ORF">BER2_2953</name>
</gene>
<dbReference type="Pfam" id="PF00296">
    <property type="entry name" value="Bac_luciferase"/>
    <property type="match status" value="1"/>
</dbReference>
<keyword evidence="1" id="KW-0285">Flavoprotein</keyword>
<accession>A0A484QT14</accession>
<evidence type="ECO:0000256" key="4">
    <source>
        <dbReference type="ARBA" id="ARBA00023033"/>
    </source>
</evidence>
<evidence type="ECO:0000313" key="7">
    <source>
        <dbReference type="EMBL" id="VFR41113.1"/>
    </source>
</evidence>
<organism evidence="7">
    <name type="scientific">plant metagenome</name>
    <dbReference type="NCBI Taxonomy" id="1297885"/>
    <lineage>
        <taxon>unclassified sequences</taxon>
        <taxon>metagenomes</taxon>
        <taxon>organismal metagenomes</taxon>
    </lineage>
</organism>
<evidence type="ECO:0000256" key="1">
    <source>
        <dbReference type="ARBA" id="ARBA00022630"/>
    </source>
</evidence>
<evidence type="ECO:0000256" key="2">
    <source>
        <dbReference type="ARBA" id="ARBA00022643"/>
    </source>
</evidence>
<dbReference type="PANTHER" id="PTHR30011:SF16">
    <property type="entry name" value="C2H2 FINGER DOMAIN TRANSCRIPTION FACTOR (EUROFUNG)-RELATED"/>
    <property type="match status" value="1"/>
</dbReference>
<keyword evidence="3 7" id="KW-0560">Oxidoreductase</keyword>
<dbReference type="InterPro" id="IPR011251">
    <property type="entry name" value="Luciferase-like_dom"/>
</dbReference>
<protein>
    <submittedName>
        <fullName evidence="7">Nitrilotriacetate monooxygenase component A</fullName>
        <ecNumber evidence="7">1.14.13.-</ecNumber>
    </submittedName>
</protein>
<reference evidence="7" key="1">
    <citation type="submission" date="2019-03" db="EMBL/GenBank/DDBJ databases">
        <authorList>
            <person name="Danneels B."/>
        </authorList>
    </citation>
    <scope>NUCLEOTIDE SEQUENCE</scope>
</reference>
<dbReference type="EMBL" id="CAADIE010000012">
    <property type="protein sequence ID" value="VFR41113.1"/>
    <property type="molecule type" value="Genomic_DNA"/>
</dbReference>
<evidence type="ECO:0000256" key="3">
    <source>
        <dbReference type="ARBA" id="ARBA00023002"/>
    </source>
</evidence>
<dbReference type="AlphaFoldDB" id="A0A484QT14"/>
<dbReference type="GO" id="GO:0016705">
    <property type="term" value="F:oxidoreductase activity, acting on paired donors, with incorporation or reduction of molecular oxygen"/>
    <property type="evidence" value="ECO:0007669"/>
    <property type="project" value="InterPro"/>
</dbReference>
<dbReference type="InterPro" id="IPR036661">
    <property type="entry name" value="Luciferase-like_sf"/>
</dbReference>
<dbReference type="InterPro" id="IPR051260">
    <property type="entry name" value="Diverse_substr_monoxygenases"/>
</dbReference>
<dbReference type="GO" id="GO:0004497">
    <property type="term" value="F:monooxygenase activity"/>
    <property type="evidence" value="ECO:0007669"/>
    <property type="project" value="UniProtKB-KW"/>
</dbReference>
<feature type="domain" description="Luciferase-like" evidence="6">
    <location>
        <begin position="30"/>
        <end position="355"/>
    </location>
</feature>
<dbReference type="PIRSF" id="PIRSF000337">
    <property type="entry name" value="NTA_MOA"/>
    <property type="match status" value="1"/>
</dbReference>
<comment type="similarity">
    <text evidence="5">Belongs to the NtaA/SnaA/DszA monooxygenase family.</text>
</comment>
<evidence type="ECO:0000256" key="5">
    <source>
        <dbReference type="ARBA" id="ARBA00033748"/>
    </source>
</evidence>
<keyword evidence="2" id="KW-0288">FMN</keyword>
<dbReference type="EC" id="1.14.13.-" evidence="7"/>
<sequence>MTATRPRKLILFVNALVTGHHEAAWRLPSAEPERLRDLRYYQSLARTAEEGGFDAMFVADFFVFYPGVAHSPRWELDPLTLLAGVAQATRHLGLIATASATFGEAGELARSFATLDQLSRGRAAWNIVTNGEPQAAANYGQDAPIPHGERYARGDAVVRSVLAHWRNAHAGNGMPPPVQPRPVLVQAGSSEQGRDFAARHADVVFTAQPTLAAGQAFRADLRQRAQAHGRSPDSIKVIPGISPSLAHTDGAAAARKQRLDALISPEASLGWLAGFGIDLSGHSLDGPLPAFLGDLSAFEGIKSRYGVITELIKQHRPASIRALLHLLAGSRGHASFTGTPRALAAHMTQWFDAGAADGFMLMPHAFPDDLAFFVEEVSPLLRRAGLIPAQQSQPGTLRERLGLPACALPSHFHTKETT</sequence>
<dbReference type="PANTHER" id="PTHR30011">
    <property type="entry name" value="ALKANESULFONATE MONOOXYGENASE-RELATED"/>
    <property type="match status" value="1"/>
</dbReference>